<gene>
    <name evidence="2" type="ordered locus">Cphamn1_0495</name>
</gene>
<dbReference type="PANTHER" id="PTHR42850">
    <property type="entry name" value="METALLOPHOSPHOESTERASE"/>
    <property type="match status" value="1"/>
</dbReference>
<proteinExistence type="predicted"/>
<evidence type="ECO:0000259" key="1">
    <source>
        <dbReference type="Pfam" id="PF00149"/>
    </source>
</evidence>
<dbReference type="SUPFAM" id="SSF56300">
    <property type="entry name" value="Metallo-dependent phosphatases"/>
    <property type="match status" value="1"/>
</dbReference>
<dbReference type="KEGG" id="cpb:Cphamn1_0495"/>
<reference evidence="2" key="1">
    <citation type="submission" date="2008-06" db="EMBL/GenBank/DDBJ databases">
        <title>Complete sequence of Chlorobium phaeobacteroides BS1.</title>
        <authorList>
            <consortium name="US DOE Joint Genome Institute"/>
            <person name="Lucas S."/>
            <person name="Copeland A."/>
            <person name="Lapidus A."/>
            <person name="Glavina del Rio T."/>
            <person name="Dalin E."/>
            <person name="Tice H."/>
            <person name="Bruce D."/>
            <person name="Goodwin L."/>
            <person name="Pitluck S."/>
            <person name="Schmutz J."/>
            <person name="Larimer F."/>
            <person name="Land M."/>
            <person name="Hauser L."/>
            <person name="Kyrpides N."/>
            <person name="Ovchinnikova G."/>
            <person name="Li T."/>
            <person name="Liu Z."/>
            <person name="Zhao F."/>
            <person name="Overmann J."/>
            <person name="Bryant D.A."/>
            <person name="Richardson P."/>
        </authorList>
    </citation>
    <scope>NUCLEOTIDE SEQUENCE [LARGE SCALE GENOMIC DNA]</scope>
    <source>
        <strain evidence="2">BS1</strain>
    </source>
</reference>
<dbReference type="EMBL" id="CP001101">
    <property type="protein sequence ID" value="ACE03458.1"/>
    <property type="molecule type" value="Genomic_DNA"/>
</dbReference>
<organism evidence="2">
    <name type="scientific">Chlorobium phaeobacteroides (strain BS1)</name>
    <dbReference type="NCBI Taxonomy" id="331678"/>
    <lineage>
        <taxon>Bacteria</taxon>
        <taxon>Pseudomonadati</taxon>
        <taxon>Chlorobiota</taxon>
        <taxon>Chlorobiia</taxon>
        <taxon>Chlorobiales</taxon>
        <taxon>Chlorobiaceae</taxon>
        <taxon>Chlorobium/Pelodictyon group</taxon>
        <taxon>Chlorobium</taxon>
    </lineage>
</organism>
<dbReference type="AlphaFoldDB" id="B3EM80"/>
<protein>
    <submittedName>
        <fullName evidence="2">Metallophosphoesterase</fullName>
    </submittedName>
</protein>
<dbReference type="GO" id="GO:0110154">
    <property type="term" value="P:RNA decapping"/>
    <property type="evidence" value="ECO:0007669"/>
    <property type="project" value="TreeGrafter"/>
</dbReference>
<dbReference type="eggNOG" id="COG0639">
    <property type="taxonomic scope" value="Bacteria"/>
</dbReference>
<dbReference type="PRINTS" id="PR00114">
    <property type="entry name" value="STPHPHTASE"/>
</dbReference>
<dbReference type="CDD" id="cd00144">
    <property type="entry name" value="MPP_PPP_family"/>
    <property type="match status" value="1"/>
</dbReference>
<dbReference type="GO" id="GO:0005737">
    <property type="term" value="C:cytoplasm"/>
    <property type="evidence" value="ECO:0007669"/>
    <property type="project" value="TreeGrafter"/>
</dbReference>
<accession>B3EM80</accession>
<dbReference type="GO" id="GO:0016791">
    <property type="term" value="F:phosphatase activity"/>
    <property type="evidence" value="ECO:0007669"/>
    <property type="project" value="TreeGrafter"/>
</dbReference>
<name>B3EM80_CHLPB</name>
<dbReference type="HOGENOM" id="CLU_023125_4_0_10"/>
<dbReference type="InterPro" id="IPR006186">
    <property type="entry name" value="Ser/Thr-sp_prot-phosphatase"/>
</dbReference>
<feature type="domain" description="Calcineurin-like phosphoesterase" evidence="1">
    <location>
        <begin position="10"/>
        <end position="187"/>
    </location>
</feature>
<evidence type="ECO:0000313" key="2">
    <source>
        <dbReference type="EMBL" id="ACE03458.1"/>
    </source>
</evidence>
<dbReference type="PANTHER" id="PTHR42850:SF4">
    <property type="entry name" value="ZINC-DEPENDENT ENDOPOLYPHOSPHATASE"/>
    <property type="match status" value="1"/>
</dbReference>
<sequence length="231" mass="26599">MAVSLTENKRIIAVGDIHGCLHTLQRLLGLMNLQPSDQLVFLGDYIDRGNNSKGVIEYLMTLRDRYSCFFLMGNHERMFLDSLEKGTSQLWLRNGGAAMLESYGCKSGFDIPEKHIEFIQSCFYHLETEHFFFAHGGIDPDMTIQDNLHYMKPEDYCWMRTHLRSTYLENNRYTWKKTLVCGHTPMSRPIMLEKLIAIDTGCVYTDTPDLGMLSGVILPERTVLQTENIDV</sequence>
<dbReference type="InterPro" id="IPR029052">
    <property type="entry name" value="Metallo-depent_PP-like"/>
</dbReference>
<dbReference type="Gene3D" id="3.60.21.10">
    <property type="match status" value="1"/>
</dbReference>
<dbReference type="STRING" id="331678.Cphamn1_0495"/>
<dbReference type="Pfam" id="PF00149">
    <property type="entry name" value="Metallophos"/>
    <property type="match status" value="1"/>
</dbReference>
<dbReference type="InterPro" id="IPR050126">
    <property type="entry name" value="Ap4A_hydrolase"/>
</dbReference>
<dbReference type="GO" id="GO:0008803">
    <property type="term" value="F:bis(5'-nucleosyl)-tetraphosphatase (symmetrical) activity"/>
    <property type="evidence" value="ECO:0007669"/>
    <property type="project" value="TreeGrafter"/>
</dbReference>
<dbReference type="InterPro" id="IPR004843">
    <property type="entry name" value="Calcineurin-like_PHP"/>
</dbReference>
<dbReference type="OrthoDB" id="9808081at2"/>